<keyword evidence="2" id="KW-1003">Cell membrane</keyword>
<accession>A0A2W5V2U0</accession>
<evidence type="ECO:0000256" key="2">
    <source>
        <dbReference type="ARBA" id="ARBA00022475"/>
    </source>
</evidence>
<dbReference type="InterPro" id="IPR025857">
    <property type="entry name" value="MacB_PCD"/>
</dbReference>
<name>A0A2W5V2U0_9CAUL</name>
<dbReference type="Pfam" id="PF12704">
    <property type="entry name" value="MacB_PCD"/>
    <property type="match status" value="1"/>
</dbReference>
<keyword evidence="5 6" id="KW-0472">Membrane</keyword>
<reference evidence="9 10" key="1">
    <citation type="submission" date="2017-08" db="EMBL/GenBank/DDBJ databases">
        <title>Infants hospitalized years apart are colonized by the same room-sourced microbial strains.</title>
        <authorList>
            <person name="Brooks B."/>
            <person name="Olm M.R."/>
            <person name="Firek B.A."/>
            <person name="Baker R."/>
            <person name="Thomas B.C."/>
            <person name="Morowitz M.J."/>
            <person name="Banfield J.F."/>
        </authorList>
    </citation>
    <scope>NUCLEOTIDE SEQUENCE [LARGE SCALE GENOMIC DNA]</scope>
    <source>
        <strain evidence="9">S2_003_000_R2_4</strain>
    </source>
</reference>
<gene>
    <name evidence="9" type="ORF">DI526_10620</name>
</gene>
<evidence type="ECO:0000259" key="7">
    <source>
        <dbReference type="Pfam" id="PF02687"/>
    </source>
</evidence>
<feature type="transmembrane region" description="Helical" evidence="6">
    <location>
        <begin position="721"/>
        <end position="742"/>
    </location>
</feature>
<dbReference type="PANTHER" id="PTHR30287:SF1">
    <property type="entry name" value="INNER MEMBRANE PROTEIN"/>
    <property type="match status" value="1"/>
</dbReference>
<evidence type="ECO:0000313" key="10">
    <source>
        <dbReference type="Proteomes" id="UP000249393"/>
    </source>
</evidence>
<feature type="transmembrane region" description="Helical" evidence="6">
    <location>
        <begin position="309"/>
        <end position="336"/>
    </location>
</feature>
<evidence type="ECO:0000256" key="6">
    <source>
        <dbReference type="SAM" id="Phobius"/>
    </source>
</evidence>
<comment type="caution">
    <text evidence="9">The sequence shown here is derived from an EMBL/GenBank/DDBJ whole genome shotgun (WGS) entry which is preliminary data.</text>
</comment>
<feature type="domain" description="MacB-like periplasmic core" evidence="8">
    <location>
        <begin position="28"/>
        <end position="233"/>
    </location>
</feature>
<feature type="transmembrane region" description="Helical" evidence="6">
    <location>
        <begin position="356"/>
        <end position="377"/>
    </location>
</feature>
<evidence type="ECO:0000259" key="8">
    <source>
        <dbReference type="Pfam" id="PF12704"/>
    </source>
</evidence>
<evidence type="ECO:0000256" key="5">
    <source>
        <dbReference type="ARBA" id="ARBA00023136"/>
    </source>
</evidence>
<evidence type="ECO:0000256" key="3">
    <source>
        <dbReference type="ARBA" id="ARBA00022692"/>
    </source>
</evidence>
<feature type="transmembrane region" description="Helical" evidence="6">
    <location>
        <begin position="763"/>
        <end position="788"/>
    </location>
</feature>
<dbReference type="EMBL" id="QFQZ01000028">
    <property type="protein sequence ID" value="PZR34349.1"/>
    <property type="molecule type" value="Genomic_DNA"/>
</dbReference>
<organism evidence="9 10">
    <name type="scientific">Caulobacter segnis</name>
    <dbReference type="NCBI Taxonomy" id="88688"/>
    <lineage>
        <taxon>Bacteria</taxon>
        <taxon>Pseudomonadati</taxon>
        <taxon>Pseudomonadota</taxon>
        <taxon>Alphaproteobacteria</taxon>
        <taxon>Caulobacterales</taxon>
        <taxon>Caulobacteraceae</taxon>
        <taxon>Caulobacter</taxon>
    </lineage>
</organism>
<comment type="subcellular location">
    <subcellularLocation>
        <location evidence="1">Cell membrane</location>
        <topology evidence="1">Multi-pass membrane protein</topology>
    </subcellularLocation>
</comment>
<evidence type="ECO:0000256" key="1">
    <source>
        <dbReference type="ARBA" id="ARBA00004651"/>
    </source>
</evidence>
<protein>
    <submittedName>
        <fullName evidence="9">Oxidoreductase</fullName>
    </submittedName>
</protein>
<feature type="transmembrane region" description="Helical" evidence="6">
    <location>
        <begin position="398"/>
        <end position="418"/>
    </location>
</feature>
<proteinExistence type="predicted"/>
<feature type="transmembrane region" description="Helical" evidence="6">
    <location>
        <begin position="424"/>
        <end position="443"/>
    </location>
</feature>
<keyword evidence="4 6" id="KW-1133">Transmembrane helix</keyword>
<feature type="transmembrane region" description="Helical" evidence="6">
    <location>
        <begin position="482"/>
        <end position="502"/>
    </location>
</feature>
<feature type="transmembrane region" description="Helical" evidence="6">
    <location>
        <begin position="808"/>
        <end position="831"/>
    </location>
</feature>
<dbReference type="AlphaFoldDB" id="A0A2W5V2U0"/>
<dbReference type="GO" id="GO:0005886">
    <property type="term" value="C:plasma membrane"/>
    <property type="evidence" value="ECO:0007669"/>
    <property type="project" value="UniProtKB-SubCell"/>
</dbReference>
<dbReference type="PANTHER" id="PTHR30287">
    <property type="entry name" value="MEMBRANE COMPONENT OF PREDICTED ABC SUPERFAMILY METABOLITE UPTAKE TRANSPORTER"/>
    <property type="match status" value="1"/>
</dbReference>
<dbReference type="Pfam" id="PF02687">
    <property type="entry name" value="FtsX"/>
    <property type="match status" value="2"/>
</dbReference>
<keyword evidence="3 6" id="KW-0812">Transmembrane</keyword>
<evidence type="ECO:0000256" key="4">
    <source>
        <dbReference type="ARBA" id="ARBA00022989"/>
    </source>
</evidence>
<sequence length="842" mass="85923">MTAFRLPLAFRLAARELRSGVRGFRIFLACLALGVAAIAAAGSTAEAFRHGLASQAREILGGDLSVSVENRDFTTKERAAIERLGPVTYSAGARAMAANTAGDRRLVMIRGVDGRFPLAGAVKLDGSPSLAAALADHDGVAGAAVEPALLDRLHLKIGDRFQAGAMTLVVRARLLGEPDGLSRGFAIAPRVLVRADVLEQSGLLAPGGLSSRTVRVALPATQDPRAAGQALQKAFPDANFRIRDRVDAAPGARRLIDQLEYFLGFIGLASLVAGGLGVAGAVSAYLSARAPAIAVLKALGARSGLIRDLHLIQIGVLALLGVSIGLVIGGAAPLILGKLAGSSLPVPALFKIYPAPLAKAAAFGLLAAAAFSLIPLARARATPPSALFRRAPKRRPPLGVETLGAGLAGAGLAALAVVAAPTPIAAAIMMAGVAVAFGLLALIGRAAAFAAGRARGLTRGPVKLGLANLAGPSSAAHTASPAIGLGVALLACVVLIQSALLAQVSDVAPRTAPAMVFTEIPADRTEAFDATVAEVAGPLNAATYLRMPFATGRIVAVKGKPVDTQAIKPSQRWAFDNDISLSLFAREPANAGVVEGHWWPANASGPPQVAMSVEIAQAAGLKVGDTITVLVLGREIEARIAALRKIDFGGFGPNFALIFNPATLEGAALRNVAIVRLDKDREASLTRKLGERFPGVNVISVREQLEAAAALFDRLALAVRGAAAVAGLAGVLVLAGAIAAGARARAREAATLKVLGATRAQILVAYLIEYGSVGLIAGSAGVLFGFAAAWPVVVKIFEARWSVDWSGVLLLLAGATTLTTVGGLIAASLALSQRPAPVLRGD</sequence>
<feature type="domain" description="ABC3 transporter permease C-terminal" evidence="7">
    <location>
        <begin position="722"/>
        <end position="833"/>
    </location>
</feature>
<feature type="transmembrane region" description="Helical" evidence="6">
    <location>
        <begin position="261"/>
        <end position="288"/>
    </location>
</feature>
<dbReference type="InterPro" id="IPR003838">
    <property type="entry name" value="ABC3_permease_C"/>
</dbReference>
<dbReference type="RefSeq" id="WP_304277451.1">
    <property type="nucleotide sequence ID" value="NZ_QFQZ01000028.1"/>
</dbReference>
<dbReference type="Proteomes" id="UP000249393">
    <property type="component" value="Unassembled WGS sequence"/>
</dbReference>
<feature type="domain" description="ABC3 transporter permease C-terminal" evidence="7">
    <location>
        <begin position="265"/>
        <end position="384"/>
    </location>
</feature>
<evidence type="ECO:0000313" key="9">
    <source>
        <dbReference type="EMBL" id="PZR34349.1"/>
    </source>
</evidence>
<dbReference type="InterPro" id="IPR038766">
    <property type="entry name" value="Membrane_comp_ABC_pdt"/>
</dbReference>